<gene>
    <name evidence="6" type="ORF">OIE64_22560</name>
</gene>
<keyword evidence="3" id="KW-0804">Transcription</keyword>
<keyword evidence="7" id="KW-1185">Reference proteome</keyword>
<proteinExistence type="predicted"/>
<dbReference type="InterPro" id="IPR001387">
    <property type="entry name" value="Cro/C1-type_HTH"/>
</dbReference>
<dbReference type="EMBL" id="CP109114">
    <property type="protein sequence ID" value="WSC15342.1"/>
    <property type="molecule type" value="Genomic_DNA"/>
</dbReference>
<keyword evidence="2" id="KW-0238">DNA-binding</keyword>
<evidence type="ECO:0000259" key="5">
    <source>
        <dbReference type="PROSITE" id="PS50943"/>
    </source>
</evidence>
<reference evidence="6 7" key="1">
    <citation type="submission" date="2022-10" db="EMBL/GenBank/DDBJ databases">
        <title>The complete genomes of actinobacterial strains from the NBC collection.</title>
        <authorList>
            <person name="Joergensen T.S."/>
            <person name="Alvarez Arevalo M."/>
            <person name="Sterndorff E.B."/>
            <person name="Faurdal D."/>
            <person name="Vuksanovic O."/>
            <person name="Mourched A.-S."/>
            <person name="Charusanti P."/>
            <person name="Shaw S."/>
            <person name="Blin K."/>
            <person name="Weber T."/>
        </authorList>
    </citation>
    <scope>NUCLEOTIDE SEQUENCE [LARGE SCALE GENOMIC DNA]</scope>
    <source>
        <strain evidence="6 7">NBC 01769</strain>
    </source>
</reference>
<evidence type="ECO:0000256" key="1">
    <source>
        <dbReference type="ARBA" id="ARBA00023015"/>
    </source>
</evidence>
<evidence type="ECO:0000313" key="7">
    <source>
        <dbReference type="Proteomes" id="UP001330827"/>
    </source>
</evidence>
<dbReference type="SUPFAM" id="SSF47413">
    <property type="entry name" value="lambda repressor-like DNA-binding domains"/>
    <property type="match status" value="1"/>
</dbReference>
<dbReference type="PANTHER" id="PTHR46797">
    <property type="entry name" value="HTH-TYPE TRANSCRIPTIONAL REGULATOR"/>
    <property type="match status" value="1"/>
</dbReference>
<dbReference type="PANTHER" id="PTHR46797:SF23">
    <property type="entry name" value="HTH-TYPE TRANSCRIPTIONAL REGULATOR SUTR"/>
    <property type="match status" value="1"/>
</dbReference>
<dbReference type="RefSeq" id="WP_326594376.1">
    <property type="nucleotide sequence ID" value="NZ_CP109114.1"/>
</dbReference>
<organism evidence="6 7">
    <name type="scientific">Streptomyces brevispora</name>
    <dbReference type="NCBI Taxonomy" id="887462"/>
    <lineage>
        <taxon>Bacteria</taxon>
        <taxon>Bacillati</taxon>
        <taxon>Actinomycetota</taxon>
        <taxon>Actinomycetes</taxon>
        <taxon>Kitasatosporales</taxon>
        <taxon>Streptomycetaceae</taxon>
        <taxon>Streptomyces</taxon>
    </lineage>
</organism>
<feature type="region of interest" description="Disordered" evidence="4">
    <location>
        <begin position="324"/>
        <end position="346"/>
    </location>
</feature>
<keyword evidence="1" id="KW-0805">Transcription regulation</keyword>
<dbReference type="Pfam" id="PF01381">
    <property type="entry name" value="HTH_3"/>
    <property type="match status" value="1"/>
</dbReference>
<evidence type="ECO:0000256" key="3">
    <source>
        <dbReference type="ARBA" id="ARBA00023163"/>
    </source>
</evidence>
<dbReference type="PROSITE" id="PS50943">
    <property type="entry name" value="HTH_CROC1"/>
    <property type="match status" value="1"/>
</dbReference>
<dbReference type="Proteomes" id="UP001330827">
    <property type="component" value="Chromosome"/>
</dbReference>
<evidence type="ECO:0000256" key="2">
    <source>
        <dbReference type="ARBA" id="ARBA00023125"/>
    </source>
</evidence>
<feature type="domain" description="HTH cro/C1-type" evidence="5">
    <location>
        <begin position="9"/>
        <end position="62"/>
    </location>
</feature>
<accession>A0ABZ1G802</accession>
<dbReference type="SMART" id="SM00530">
    <property type="entry name" value="HTH_XRE"/>
    <property type="match status" value="1"/>
</dbReference>
<dbReference type="Gene3D" id="1.10.260.40">
    <property type="entry name" value="lambda repressor-like DNA-binding domains"/>
    <property type="match status" value="1"/>
</dbReference>
<dbReference type="CDD" id="cd00093">
    <property type="entry name" value="HTH_XRE"/>
    <property type="match status" value="1"/>
</dbReference>
<dbReference type="InterPro" id="IPR010982">
    <property type="entry name" value="Lambda_DNA-bd_dom_sf"/>
</dbReference>
<evidence type="ECO:0000313" key="6">
    <source>
        <dbReference type="EMBL" id="WSC15342.1"/>
    </source>
</evidence>
<sequence>MTTELADNVRKYRRRSGLSQEELAHTAGVSPGTVRKVEQGGTVRMETLHILARALGVTTATLLAPDAPEPVGRAEDANRVNLIQLRAALTPPVGIADDLAGERAGEEPNLRGFRRAVQDGALLYHSDSYKSVASQLPALLRDANSAVAYFDSGEEHRQAVLARAETLQLAGRYLTQVRQYDLAYTALSGAITDARHAGEQLTGASGVIGMCWLLLRQGRLDEAEQLAARTADLIEPRLSRATPDECAAWGWLALRAAAAAGRNNRPQEARHYHRMANTAAAAVGREHTGSFFRHWTTFGPLTVGMKDVEDAMILGDARTVVRKSSQDAMSPKAWKNTGRPSDDNWNRHRMDVARAQARTGDLTAAMDELAGVRRASPEWLRHQRMAAETMQEILKKRKRTLTAEMREMTAYLGVVG</sequence>
<evidence type="ECO:0000256" key="4">
    <source>
        <dbReference type="SAM" id="MobiDB-lite"/>
    </source>
</evidence>
<name>A0ABZ1G802_9ACTN</name>
<dbReference type="InterPro" id="IPR050807">
    <property type="entry name" value="TransReg_Diox_bact_type"/>
</dbReference>
<protein>
    <submittedName>
        <fullName evidence="6">Helix-turn-helix transcriptional regulator</fullName>
    </submittedName>
</protein>